<dbReference type="AlphaFoldDB" id="A0AAJ4XTB5"/>
<dbReference type="SUPFAM" id="SSF52833">
    <property type="entry name" value="Thioredoxin-like"/>
    <property type="match status" value="1"/>
</dbReference>
<protein>
    <submittedName>
        <fullName evidence="2">Related to DOT5 - nuclear thiol peroxidase</fullName>
    </submittedName>
</protein>
<evidence type="ECO:0000313" key="2">
    <source>
        <dbReference type="EMBL" id="SNX87561.1"/>
    </source>
</evidence>
<dbReference type="GO" id="GO:0004601">
    <property type="term" value="F:peroxidase activity"/>
    <property type="evidence" value="ECO:0007669"/>
    <property type="project" value="UniProtKB-KW"/>
</dbReference>
<feature type="region of interest" description="Disordered" evidence="1">
    <location>
        <begin position="25"/>
        <end position="61"/>
    </location>
</feature>
<sequence length="159" mass="17471">MTEATATRRSARNVGKPVTATVAAAFTKPAPKRKAVAAATDQDASKDSKQNQKKRKATPIEKAINAATDSGTLKVGDKLPSFKLMIEDDNEIDTANLKNVILFSDPKRQLIKSLTGTHQKTRRSHFVIDSNAKLAFVELSVKPVESWKSALEFVERHNK</sequence>
<reference evidence="2" key="1">
    <citation type="submission" date="2023-10" db="EMBL/GenBank/DDBJ databases">
        <authorList>
            <person name="Guldener U."/>
        </authorList>
    </citation>
    <scope>NUCLEOTIDE SEQUENCE</scope>
    <source>
        <strain evidence="2">Mp4</strain>
    </source>
</reference>
<evidence type="ECO:0000256" key="1">
    <source>
        <dbReference type="SAM" id="MobiDB-lite"/>
    </source>
</evidence>
<gene>
    <name evidence="2" type="ORF">MEPE_06271</name>
</gene>
<dbReference type="InterPro" id="IPR036249">
    <property type="entry name" value="Thioredoxin-like_sf"/>
</dbReference>
<comment type="caution">
    <text evidence="2">The sequence shown here is derived from an EMBL/GenBank/DDBJ whole genome shotgun (WGS) entry which is preliminary data.</text>
</comment>
<proteinExistence type="predicted"/>
<accession>A0AAJ4XTB5</accession>
<dbReference type="Proteomes" id="UP001294444">
    <property type="component" value="Unassembled WGS sequence"/>
</dbReference>
<name>A0AAJ4XTB5_9BASI</name>
<keyword evidence="2" id="KW-0575">Peroxidase</keyword>
<dbReference type="EMBL" id="OAPG01000020">
    <property type="protein sequence ID" value="SNX87561.1"/>
    <property type="molecule type" value="Genomic_DNA"/>
</dbReference>
<organism evidence="2 3">
    <name type="scientific">Melanopsichium pennsylvanicum</name>
    <dbReference type="NCBI Taxonomy" id="63383"/>
    <lineage>
        <taxon>Eukaryota</taxon>
        <taxon>Fungi</taxon>
        <taxon>Dikarya</taxon>
        <taxon>Basidiomycota</taxon>
        <taxon>Ustilaginomycotina</taxon>
        <taxon>Ustilaginomycetes</taxon>
        <taxon>Ustilaginales</taxon>
        <taxon>Ustilaginaceae</taxon>
        <taxon>Melanopsichium</taxon>
    </lineage>
</organism>
<keyword evidence="2" id="KW-0560">Oxidoreductase</keyword>
<keyword evidence="3" id="KW-1185">Reference proteome</keyword>
<evidence type="ECO:0000313" key="3">
    <source>
        <dbReference type="Proteomes" id="UP001294444"/>
    </source>
</evidence>